<dbReference type="InterPro" id="IPR053745">
    <property type="entry name" value="Viral_Tail_Comp_sf"/>
</dbReference>
<dbReference type="Proteomes" id="UP001165492">
    <property type="component" value="Unassembled WGS sequence"/>
</dbReference>
<accession>A0ABS8HQT5</accession>
<dbReference type="Gene3D" id="3.30.2000.30">
    <property type="match status" value="1"/>
</dbReference>
<dbReference type="RefSeq" id="WP_229534793.1">
    <property type="nucleotide sequence ID" value="NZ_JAJHJB010000010.1"/>
</dbReference>
<organism evidence="1 2">
    <name type="scientific">Pelosinus baikalensis</name>
    <dbReference type="NCBI Taxonomy" id="2892015"/>
    <lineage>
        <taxon>Bacteria</taxon>
        <taxon>Bacillati</taxon>
        <taxon>Bacillota</taxon>
        <taxon>Negativicutes</taxon>
        <taxon>Selenomonadales</taxon>
        <taxon>Sporomusaceae</taxon>
        <taxon>Pelosinus</taxon>
    </lineage>
</organism>
<dbReference type="EMBL" id="JAJHJB010000010">
    <property type="protein sequence ID" value="MCC5465543.1"/>
    <property type="molecule type" value="Genomic_DNA"/>
</dbReference>
<dbReference type="InterPro" id="IPR021508">
    <property type="entry name" value="Gp17-like"/>
</dbReference>
<gene>
    <name evidence="1" type="ORF">LMF89_09230</name>
</gene>
<keyword evidence="2" id="KW-1185">Reference proteome</keyword>
<name>A0ABS8HQT5_9FIRM</name>
<evidence type="ECO:0000313" key="2">
    <source>
        <dbReference type="Proteomes" id="UP001165492"/>
    </source>
</evidence>
<reference evidence="1" key="1">
    <citation type="submission" date="2021-11" db="EMBL/GenBank/DDBJ databases">
        <title>Description of a new species Pelosinus isolated from the bottom sediments of Lake Baikal.</title>
        <authorList>
            <person name="Zakharyuk A."/>
        </authorList>
    </citation>
    <scope>NUCLEOTIDE SEQUENCE</scope>
    <source>
        <strain evidence="1">Bkl1</strain>
    </source>
</reference>
<dbReference type="Pfam" id="PF11367">
    <property type="entry name" value="Tail_completion_gp17"/>
    <property type="match status" value="1"/>
</dbReference>
<evidence type="ECO:0000313" key="1">
    <source>
        <dbReference type="EMBL" id="MCC5465543.1"/>
    </source>
</evidence>
<comment type="caution">
    <text evidence="1">The sequence shown here is derived from an EMBL/GenBank/DDBJ whole genome shotgun (WGS) entry which is preliminary data.</text>
</comment>
<protein>
    <submittedName>
        <fullName evidence="1">DUF3168 domain-containing protein</fullName>
    </submittedName>
</protein>
<proteinExistence type="predicted"/>
<sequence>MIRKRIPLAASLKALFQVLTVYQTTTVYNKIPSDAVAPYIKICAFTCKPGGSKDVNISNITAQIQIFSTYDGELEVNSIADDVIQVIEADVAKLDLSADGFNVMEQSYDFFESFETEDGYTGIITFVAKIQNLGE</sequence>